<dbReference type="Proteomes" id="UP000550707">
    <property type="component" value="Unassembled WGS sequence"/>
</dbReference>
<evidence type="ECO:0000313" key="3">
    <source>
        <dbReference type="Proteomes" id="UP000550707"/>
    </source>
</evidence>
<dbReference type="AlphaFoldDB" id="A0A7J8F8X2"/>
<dbReference type="EMBL" id="JACASF010000012">
    <property type="protein sequence ID" value="KAF6444178.1"/>
    <property type="molecule type" value="Genomic_DNA"/>
</dbReference>
<feature type="transmembrane region" description="Helical" evidence="1">
    <location>
        <begin position="71"/>
        <end position="90"/>
    </location>
</feature>
<keyword evidence="1" id="KW-0472">Membrane</keyword>
<dbReference type="InParanoid" id="A0A7J8F8X2"/>
<evidence type="ECO:0000313" key="2">
    <source>
        <dbReference type="EMBL" id="KAF6444178.1"/>
    </source>
</evidence>
<name>A0A7J8F8X2_MOLMO</name>
<comment type="caution">
    <text evidence="2">The sequence shown here is derived from an EMBL/GenBank/DDBJ whole genome shotgun (WGS) entry which is preliminary data.</text>
</comment>
<evidence type="ECO:0000256" key="1">
    <source>
        <dbReference type="SAM" id="Phobius"/>
    </source>
</evidence>
<gene>
    <name evidence="2" type="ORF">HJG59_008490</name>
</gene>
<protein>
    <submittedName>
        <fullName evidence="2">Uncharacterized protein</fullName>
    </submittedName>
</protein>
<reference evidence="2 3" key="1">
    <citation type="journal article" date="2020" name="Nature">
        <title>Six reference-quality genomes reveal evolution of bat adaptations.</title>
        <authorList>
            <person name="Jebb D."/>
            <person name="Huang Z."/>
            <person name="Pippel M."/>
            <person name="Hughes G.M."/>
            <person name="Lavrichenko K."/>
            <person name="Devanna P."/>
            <person name="Winkler S."/>
            <person name="Jermiin L.S."/>
            <person name="Skirmuntt E.C."/>
            <person name="Katzourakis A."/>
            <person name="Burkitt-Gray L."/>
            <person name="Ray D.A."/>
            <person name="Sullivan K.A.M."/>
            <person name="Roscito J.G."/>
            <person name="Kirilenko B.M."/>
            <person name="Davalos L.M."/>
            <person name="Corthals A.P."/>
            <person name="Power M.L."/>
            <person name="Jones G."/>
            <person name="Ransome R.D."/>
            <person name="Dechmann D.K.N."/>
            <person name="Locatelli A.G."/>
            <person name="Puechmaille S.J."/>
            <person name="Fedrigo O."/>
            <person name="Jarvis E.D."/>
            <person name="Hiller M."/>
            <person name="Vernes S.C."/>
            <person name="Myers E.W."/>
            <person name="Teeling E.C."/>
        </authorList>
    </citation>
    <scope>NUCLEOTIDE SEQUENCE [LARGE SCALE GENOMIC DNA]</scope>
    <source>
        <strain evidence="2">MMolMol1</strain>
        <tissue evidence="2">Muscle</tissue>
    </source>
</reference>
<keyword evidence="1" id="KW-0812">Transmembrane</keyword>
<sequence length="130" mass="14752">MWWVEVSNSVQAKTRTDSSFDLIRVSTLSIRHAISCSSFKTFVLNLEELPWQLNLWRIHTDVMYLISPPSVYILLILLLLLLLVHQFAGLCSQQKRMGNICPGDLGAPGPRVRVCPQLPCHPRAGLFYCT</sequence>
<organism evidence="2 3">
    <name type="scientific">Molossus molossus</name>
    <name type="common">Pallas' mastiff bat</name>
    <name type="synonym">Vespertilio molossus</name>
    <dbReference type="NCBI Taxonomy" id="27622"/>
    <lineage>
        <taxon>Eukaryota</taxon>
        <taxon>Metazoa</taxon>
        <taxon>Chordata</taxon>
        <taxon>Craniata</taxon>
        <taxon>Vertebrata</taxon>
        <taxon>Euteleostomi</taxon>
        <taxon>Mammalia</taxon>
        <taxon>Eutheria</taxon>
        <taxon>Laurasiatheria</taxon>
        <taxon>Chiroptera</taxon>
        <taxon>Yangochiroptera</taxon>
        <taxon>Molossidae</taxon>
        <taxon>Molossus</taxon>
    </lineage>
</organism>
<accession>A0A7J8F8X2</accession>
<keyword evidence="3" id="KW-1185">Reference proteome</keyword>
<proteinExistence type="predicted"/>
<keyword evidence="1" id="KW-1133">Transmembrane helix</keyword>